<dbReference type="AlphaFoldDB" id="A0A7N0ZVC7"/>
<evidence type="ECO:0000256" key="2">
    <source>
        <dbReference type="ARBA" id="ARBA00009045"/>
    </source>
</evidence>
<evidence type="ECO:0000256" key="4">
    <source>
        <dbReference type="ARBA" id="ARBA00022989"/>
    </source>
</evidence>
<dbReference type="Gene3D" id="1.20.1540.10">
    <property type="entry name" value="Rhomboid-like"/>
    <property type="match status" value="1"/>
</dbReference>
<feature type="domain" description="Peptidase S54 rhomboid" evidence="7">
    <location>
        <begin position="127"/>
        <end position="263"/>
    </location>
</feature>
<dbReference type="PANTHER" id="PTHR22936:SF75">
    <property type="entry name" value="RHOMBOID-LIKE PROTEIN 8"/>
    <property type="match status" value="1"/>
</dbReference>
<dbReference type="Gramene" id="Kaladp0039s0384.1.v1.1">
    <property type="protein sequence ID" value="Kaladp0039s0384.1.v1.1"/>
    <property type="gene ID" value="Kaladp0039s0384.v1.1"/>
</dbReference>
<dbReference type="Pfam" id="PF01694">
    <property type="entry name" value="Rhomboid"/>
    <property type="match status" value="1"/>
</dbReference>
<dbReference type="GO" id="GO:0016020">
    <property type="term" value="C:membrane"/>
    <property type="evidence" value="ECO:0007669"/>
    <property type="project" value="UniProtKB-SubCell"/>
</dbReference>
<dbReference type="InterPro" id="IPR035952">
    <property type="entry name" value="Rhomboid-like_sf"/>
</dbReference>
<feature type="transmembrane region" description="Helical" evidence="6">
    <location>
        <begin position="137"/>
        <end position="157"/>
    </location>
</feature>
<keyword evidence="6" id="KW-0378">Hydrolase</keyword>
<dbReference type="InterPro" id="IPR022764">
    <property type="entry name" value="Peptidase_S54_rhomboid_dom"/>
</dbReference>
<evidence type="ECO:0000259" key="7">
    <source>
        <dbReference type="Pfam" id="PF01694"/>
    </source>
</evidence>
<comment type="catalytic activity">
    <reaction evidence="6">
        <text>Cleaves type-1 transmembrane domains using a catalytic dyad composed of serine and histidine that are contributed by different transmembrane domains.</text>
        <dbReference type="EC" id="3.4.21.105"/>
    </reaction>
</comment>
<dbReference type="InterPro" id="IPR002610">
    <property type="entry name" value="Peptidase_S54_rhomboid-like"/>
</dbReference>
<dbReference type="EC" id="3.4.21.105" evidence="6"/>
<keyword evidence="4 6" id="KW-1133">Transmembrane helix</keyword>
<organism evidence="8 9">
    <name type="scientific">Kalanchoe fedtschenkoi</name>
    <name type="common">Lavender scallops</name>
    <name type="synonym">South American air plant</name>
    <dbReference type="NCBI Taxonomy" id="63787"/>
    <lineage>
        <taxon>Eukaryota</taxon>
        <taxon>Viridiplantae</taxon>
        <taxon>Streptophyta</taxon>
        <taxon>Embryophyta</taxon>
        <taxon>Tracheophyta</taxon>
        <taxon>Spermatophyta</taxon>
        <taxon>Magnoliopsida</taxon>
        <taxon>eudicotyledons</taxon>
        <taxon>Gunneridae</taxon>
        <taxon>Pentapetalae</taxon>
        <taxon>Saxifragales</taxon>
        <taxon>Crassulaceae</taxon>
        <taxon>Kalanchoe</taxon>
    </lineage>
</organism>
<dbReference type="SUPFAM" id="SSF144091">
    <property type="entry name" value="Rhomboid-like"/>
    <property type="match status" value="1"/>
</dbReference>
<comment type="function">
    <text evidence="6">Serine protease involved in intramembrane proteolysis.</text>
</comment>
<dbReference type="OMA" id="INSYCTW"/>
<comment type="subcellular location">
    <subcellularLocation>
        <location evidence="1 6">Membrane</location>
        <topology evidence="1 6">Multi-pass membrane protein</topology>
    </subcellularLocation>
</comment>
<accession>A0A7N0ZVC7</accession>
<evidence type="ECO:0000313" key="9">
    <source>
        <dbReference type="Proteomes" id="UP000594263"/>
    </source>
</evidence>
<dbReference type="PANTHER" id="PTHR22936">
    <property type="entry name" value="RHOMBOID-RELATED"/>
    <property type="match status" value="1"/>
</dbReference>
<proteinExistence type="inferred from homology"/>
<keyword evidence="6" id="KW-0720">Serine protease</keyword>
<protein>
    <recommendedName>
        <fullName evidence="6">RHOMBOID-like protein</fullName>
        <ecNumber evidence="6">3.4.21.105</ecNumber>
    </recommendedName>
</protein>
<name>A0A7N0ZVC7_KALFE</name>
<reference evidence="8" key="1">
    <citation type="submission" date="2021-01" db="UniProtKB">
        <authorList>
            <consortium name="EnsemblPlants"/>
        </authorList>
    </citation>
    <scope>IDENTIFICATION</scope>
</reference>
<dbReference type="GO" id="GO:0004252">
    <property type="term" value="F:serine-type endopeptidase activity"/>
    <property type="evidence" value="ECO:0007669"/>
    <property type="project" value="InterPro"/>
</dbReference>
<comment type="similarity">
    <text evidence="2 6">Belongs to the peptidase S54 family.</text>
</comment>
<feature type="transmembrane region" description="Helical" evidence="6">
    <location>
        <begin position="249"/>
        <end position="265"/>
    </location>
</feature>
<keyword evidence="6" id="KW-0645">Protease</keyword>
<dbReference type="Proteomes" id="UP000594263">
    <property type="component" value="Unplaced"/>
</dbReference>
<dbReference type="EnsemblPlants" id="Kaladp0039s0384.1.v1.1">
    <property type="protein sequence ID" value="Kaladp0039s0384.1.v1.1"/>
    <property type="gene ID" value="Kaladp0039s0384.v1.1"/>
</dbReference>
<evidence type="ECO:0000256" key="6">
    <source>
        <dbReference type="RuleBase" id="RU362115"/>
    </source>
</evidence>
<feature type="transmembrane region" description="Helical" evidence="6">
    <location>
        <begin position="169"/>
        <end position="187"/>
    </location>
</feature>
<feature type="transmembrane region" description="Helical" evidence="6">
    <location>
        <begin position="223"/>
        <end position="243"/>
    </location>
</feature>
<feature type="transmembrane region" description="Helical" evidence="6">
    <location>
        <begin position="57"/>
        <end position="76"/>
    </location>
</feature>
<comment type="caution">
    <text evidence="6">Lacks conserved residue(s) required for the propagation of feature annotation.</text>
</comment>
<keyword evidence="5 6" id="KW-0472">Membrane</keyword>
<sequence>MAEASRNSEEAHIEIVPPRFSFPSVGAAKDADPAPDTRVPFFDSKSRRRRRKKNDTWIVSLFVIFHLVAFMATMFVNNCGRESHGECTLRSLGRFSFQPLPENPFLGPSASTLDEMGALKQSLFVDHQTWRLFTSPLLHAGLIHLLVNLGSVIYVGIHLEQEFGPARIGLIYILSTLCGSLTAALFLRNIPTVGSSGAMFGLLGTMLAALIRDWKIYTNKFSAAVLLAFLLTLNLILGLLPLINNFANIGGFIAGLLLGFVLLFSPRVNEVPDHKAGLHEYGSKKSINLKEKLDMPVTRVACLLVFALVLAGGVVASMHRMNLNKHCNWCQYIDCLPLGKWSCSDKANHCKAMIGGERLTLTCTVNDNFKILPYTNISQARMNDLCDLICSL</sequence>
<feature type="transmembrane region" description="Helical" evidence="6">
    <location>
        <begin position="300"/>
        <end position="318"/>
    </location>
</feature>
<evidence type="ECO:0000256" key="1">
    <source>
        <dbReference type="ARBA" id="ARBA00004141"/>
    </source>
</evidence>
<keyword evidence="9" id="KW-1185">Reference proteome</keyword>
<dbReference type="GO" id="GO:0006508">
    <property type="term" value="P:proteolysis"/>
    <property type="evidence" value="ECO:0007669"/>
    <property type="project" value="UniProtKB-KW"/>
</dbReference>
<evidence type="ECO:0000256" key="3">
    <source>
        <dbReference type="ARBA" id="ARBA00022692"/>
    </source>
</evidence>
<evidence type="ECO:0000256" key="5">
    <source>
        <dbReference type="ARBA" id="ARBA00023136"/>
    </source>
</evidence>
<keyword evidence="3 6" id="KW-0812">Transmembrane</keyword>
<evidence type="ECO:0000313" key="8">
    <source>
        <dbReference type="EnsemblPlants" id="Kaladp0039s0384.1.v1.1"/>
    </source>
</evidence>